<dbReference type="InterPro" id="IPR029043">
    <property type="entry name" value="GcvT/YgfZ_C"/>
</dbReference>
<protein>
    <submittedName>
        <fullName evidence="3">Predicted aminomethyltransferase related to GcvT</fullName>
    </submittedName>
</protein>
<dbReference type="RefSeq" id="WP_082027234.1">
    <property type="nucleotide sequence ID" value="NZ_AP014569.1"/>
</dbReference>
<dbReference type="GO" id="GO:0016226">
    <property type="term" value="P:iron-sulfur cluster assembly"/>
    <property type="evidence" value="ECO:0007669"/>
    <property type="project" value="TreeGrafter"/>
</dbReference>
<keyword evidence="3" id="KW-0489">Methyltransferase</keyword>
<feature type="compositionally biased region" description="Polar residues" evidence="2">
    <location>
        <begin position="15"/>
        <end position="24"/>
    </location>
</feature>
<gene>
    <name evidence="3" type="ORF">SMCB_0932</name>
</gene>
<dbReference type="InterPro" id="IPR045179">
    <property type="entry name" value="YgfZ/GcvT"/>
</dbReference>
<dbReference type="PANTHER" id="PTHR22602">
    <property type="entry name" value="TRANSFERASE CAF17, MITOCHONDRIAL-RELATED"/>
    <property type="match status" value="1"/>
</dbReference>
<keyword evidence="4" id="KW-1185">Reference proteome</keyword>
<reference evidence="3 4" key="1">
    <citation type="journal article" date="2014" name="Nat. Commun.">
        <title>Physiological and genomic features of highly alkaliphilic hydrogen-utilizing Betaproteobacteria from a continental serpentinizing site.</title>
        <authorList>
            <person name="Suzuki S."/>
            <person name="Kuenen J.G."/>
            <person name="Schipper K."/>
            <person name="van der Velde S."/>
            <person name="Ishii S."/>
            <person name="Wu A."/>
            <person name="Sorokin D.Y."/>
            <person name="Tenney A."/>
            <person name="Meng X.Y."/>
            <person name="Morrill P.L."/>
            <person name="Kamagata Y."/>
            <person name="Muyzer G."/>
            <person name="Nealson K.H."/>
        </authorList>
    </citation>
    <scope>NUCLEOTIDE SEQUENCE [LARGE SCALE GENOMIC DNA]</scope>
    <source>
        <strain evidence="3 4">B1</strain>
    </source>
</reference>
<name>A0A060NP56_9BURK</name>
<dbReference type="Proteomes" id="UP000066014">
    <property type="component" value="Chromosome"/>
</dbReference>
<dbReference type="AlphaFoldDB" id="A0A060NP56"/>
<dbReference type="OrthoDB" id="9796287at2"/>
<dbReference type="GO" id="GO:0032259">
    <property type="term" value="P:methylation"/>
    <property type="evidence" value="ECO:0007669"/>
    <property type="project" value="UniProtKB-KW"/>
</dbReference>
<dbReference type="KEGG" id="cbab:SMCB_0932"/>
<sequence>MNPDHPPLQDPASAHQPSATSPASSPDFAPDGWSGLAPLPAWGVIAAEGPDAASFLHNQLSNDFALLGQAEARLAALCNAKGRMLASFIGFKRGPERVLLLCARDLLPQTLQHLQRFVLRAKVRLSDASERCGLWGAVGAAVAADLPAPTWSKLDAGAQTWVRLPAVAGLGRALLCVESDAGAHEPAVQAQAQAQSQATPLPLAHWDWLQVRSAVVLLSRPLVELLVPQMLNYESVGGVNFKKGCYPGQEVVARSQFRGTLKRRAYLAHCPNTGTGTGSAPIAGQAVFHPSDAEQPCGVVVQAAAHPAGGFDALLSLQTSAADGQTLRLGTPDGAALHVLPLPYELLADV</sequence>
<evidence type="ECO:0000313" key="3">
    <source>
        <dbReference type="EMBL" id="BAO83160.1"/>
    </source>
</evidence>
<dbReference type="STRING" id="1458426.SMCB_0932"/>
<evidence type="ECO:0000256" key="2">
    <source>
        <dbReference type="SAM" id="MobiDB-lite"/>
    </source>
</evidence>
<dbReference type="NCBIfam" id="TIGR03317">
    <property type="entry name" value="ygfZ_signature"/>
    <property type="match status" value="1"/>
</dbReference>
<evidence type="ECO:0000313" key="4">
    <source>
        <dbReference type="Proteomes" id="UP000066014"/>
    </source>
</evidence>
<dbReference type="SUPFAM" id="SSF103025">
    <property type="entry name" value="Folate-binding domain"/>
    <property type="match status" value="1"/>
</dbReference>
<accession>A0A060NP56</accession>
<dbReference type="InterPro" id="IPR027266">
    <property type="entry name" value="TrmE/GcvT-like"/>
</dbReference>
<dbReference type="HOGENOM" id="CLU_007884_6_2_4"/>
<keyword evidence="1" id="KW-0809">Transit peptide</keyword>
<organism evidence="3 4">
    <name type="scientific">Serpentinimonas maccroryi</name>
    <dbReference type="NCBI Taxonomy" id="1458426"/>
    <lineage>
        <taxon>Bacteria</taxon>
        <taxon>Pseudomonadati</taxon>
        <taxon>Pseudomonadota</taxon>
        <taxon>Betaproteobacteria</taxon>
        <taxon>Burkholderiales</taxon>
        <taxon>Comamonadaceae</taxon>
        <taxon>Serpentinimonas</taxon>
    </lineage>
</organism>
<evidence type="ECO:0000256" key="1">
    <source>
        <dbReference type="ARBA" id="ARBA00022946"/>
    </source>
</evidence>
<proteinExistence type="predicted"/>
<feature type="region of interest" description="Disordered" evidence="2">
    <location>
        <begin position="1"/>
        <end position="30"/>
    </location>
</feature>
<dbReference type="GO" id="GO:0008168">
    <property type="term" value="F:methyltransferase activity"/>
    <property type="evidence" value="ECO:0007669"/>
    <property type="project" value="UniProtKB-KW"/>
</dbReference>
<dbReference type="PANTHER" id="PTHR22602:SF0">
    <property type="entry name" value="TRANSFERASE CAF17, MITOCHONDRIAL-RELATED"/>
    <property type="match status" value="1"/>
</dbReference>
<dbReference type="Gene3D" id="3.30.1360.120">
    <property type="entry name" value="Probable tRNA modification gtpase trme, domain 1"/>
    <property type="match status" value="1"/>
</dbReference>
<keyword evidence="3" id="KW-0808">Transferase</keyword>
<dbReference type="InterPro" id="IPR017703">
    <property type="entry name" value="YgfZ/GCV_T_CS"/>
</dbReference>
<dbReference type="SUPFAM" id="SSF101790">
    <property type="entry name" value="Aminomethyltransferase beta-barrel domain"/>
    <property type="match status" value="1"/>
</dbReference>
<dbReference type="EMBL" id="AP014569">
    <property type="protein sequence ID" value="BAO83160.1"/>
    <property type="molecule type" value="Genomic_DNA"/>
</dbReference>